<dbReference type="PANTHER" id="PTHR11078">
    <property type="entry name" value="N UTILIZATION SUBSTANCE PROTEIN B-RELATED"/>
    <property type="match status" value="1"/>
</dbReference>
<feature type="domain" description="NusB/RsmB/TIM44" evidence="6">
    <location>
        <begin position="9"/>
        <end position="135"/>
    </location>
</feature>
<accession>A0A3A1Y2H1</accession>
<dbReference type="InterPro" id="IPR006027">
    <property type="entry name" value="NusB_RsmB_TIM44"/>
</dbReference>
<evidence type="ECO:0000256" key="5">
    <source>
        <dbReference type="ARBA" id="ARBA00023163"/>
    </source>
</evidence>
<dbReference type="Proteomes" id="UP000266258">
    <property type="component" value="Unassembled WGS sequence"/>
</dbReference>
<keyword evidence="4" id="KW-0805">Transcription regulation</keyword>
<keyword evidence="5" id="KW-0804">Transcription</keyword>
<reference evidence="7 8" key="1">
    <citation type="submission" date="2017-08" db="EMBL/GenBank/DDBJ databases">
        <title>Reclassification of Bisgaard taxon 37 and 44.</title>
        <authorList>
            <person name="Christensen H."/>
        </authorList>
    </citation>
    <scope>NUCLEOTIDE SEQUENCE [LARGE SCALE GENOMIC DNA]</scope>
    <source>
        <strain evidence="7 8">B96_4</strain>
    </source>
</reference>
<evidence type="ECO:0000256" key="3">
    <source>
        <dbReference type="ARBA" id="ARBA00022884"/>
    </source>
</evidence>
<dbReference type="GO" id="GO:0003723">
    <property type="term" value="F:RNA binding"/>
    <property type="evidence" value="ECO:0007669"/>
    <property type="project" value="UniProtKB-KW"/>
</dbReference>
<dbReference type="RefSeq" id="WP_119497064.1">
    <property type="nucleotide sequence ID" value="NZ_NRJH01000034.1"/>
</dbReference>
<dbReference type="GO" id="GO:0031564">
    <property type="term" value="P:transcription antitermination"/>
    <property type="evidence" value="ECO:0007669"/>
    <property type="project" value="UniProtKB-KW"/>
</dbReference>
<keyword evidence="2" id="KW-0889">Transcription antitermination</keyword>
<dbReference type="Pfam" id="PF01029">
    <property type="entry name" value="NusB"/>
    <property type="match status" value="1"/>
</dbReference>
<comment type="caution">
    <text evidence="7">The sequence shown here is derived from an EMBL/GenBank/DDBJ whole genome shotgun (WGS) entry which is preliminary data.</text>
</comment>
<dbReference type="GO" id="GO:0006353">
    <property type="term" value="P:DNA-templated transcription termination"/>
    <property type="evidence" value="ECO:0007669"/>
    <property type="project" value="InterPro"/>
</dbReference>
<evidence type="ECO:0000256" key="4">
    <source>
        <dbReference type="ARBA" id="ARBA00023015"/>
    </source>
</evidence>
<gene>
    <name evidence="7" type="primary">nusB</name>
    <name evidence="7" type="ORF">CJP74_04370</name>
</gene>
<keyword evidence="8" id="KW-1185">Reference proteome</keyword>
<sequence>MAILSKRRVARLAAIQCLYSWDLNPQAPQDIFYQFLEFHAQNQSDLKIDNDFFRNLFFHTVSSINSVDSEIAKYSSRELKQLDSIVLAILRVATYELTSGTTKPAIAIDEAIEITKSIAGTGSYSFVNSILDKIRKNKSENEFPDLNV</sequence>
<dbReference type="InterPro" id="IPR035926">
    <property type="entry name" value="NusB-like_sf"/>
</dbReference>
<evidence type="ECO:0000256" key="2">
    <source>
        <dbReference type="ARBA" id="ARBA00022814"/>
    </source>
</evidence>
<evidence type="ECO:0000256" key="1">
    <source>
        <dbReference type="ARBA" id="ARBA00005952"/>
    </source>
</evidence>
<protein>
    <submittedName>
        <fullName evidence="7">Transcription antitermination factor NusB</fullName>
    </submittedName>
</protein>
<dbReference type="Gene3D" id="1.10.940.10">
    <property type="entry name" value="NusB-like"/>
    <property type="match status" value="1"/>
</dbReference>
<dbReference type="GO" id="GO:0005829">
    <property type="term" value="C:cytosol"/>
    <property type="evidence" value="ECO:0007669"/>
    <property type="project" value="TreeGrafter"/>
</dbReference>
<name>A0A3A1Y2H1_9GAMM</name>
<evidence type="ECO:0000313" key="7">
    <source>
        <dbReference type="EMBL" id="RIY32522.1"/>
    </source>
</evidence>
<comment type="similarity">
    <text evidence="1">Belongs to the NusB family.</text>
</comment>
<organism evidence="7 8">
    <name type="scientific">Psittacicella melopsittaci</name>
    <dbReference type="NCBI Taxonomy" id="2028576"/>
    <lineage>
        <taxon>Bacteria</taxon>
        <taxon>Pseudomonadati</taxon>
        <taxon>Pseudomonadota</taxon>
        <taxon>Gammaproteobacteria</taxon>
        <taxon>Pasteurellales</taxon>
        <taxon>Psittacicellaceae</taxon>
        <taxon>Psittacicella</taxon>
    </lineage>
</organism>
<dbReference type="AlphaFoldDB" id="A0A3A1Y2H1"/>
<dbReference type="NCBIfam" id="TIGR01951">
    <property type="entry name" value="nusB"/>
    <property type="match status" value="1"/>
</dbReference>
<dbReference type="PANTHER" id="PTHR11078:SF3">
    <property type="entry name" value="ANTITERMINATION NUSB DOMAIN-CONTAINING PROTEIN"/>
    <property type="match status" value="1"/>
</dbReference>
<evidence type="ECO:0000259" key="6">
    <source>
        <dbReference type="Pfam" id="PF01029"/>
    </source>
</evidence>
<keyword evidence="3" id="KW-0694">RNA-binding</keyword>
<dbReference type="InterPro" id="IPR011605">
    <property type="entry name" value="NusB_fam"/>
</dbReference>
<evidence type="ECO:0000313" key="8">
    <source>
        <dbReference type="Proteomes" id="UP000266258"/>
    </source>
</evidence>
<dbReference type="OrthoDB" id="9789556at2"/>
<proteinExistence type="inferred from homology"/>
<dbReference type="EMBL" id="NRJH01000034">
    <property type="protein sequence ID" value="RIY32522.1"/>
    <property type="molecule type" value="Genomic_DNA"/>
</dbReference>
<dbReference type="SUPFAM" id="SSF48013">
    <property type="entry name" value="NusB-like"/>
    <property type="match status" value="1"/>
</dbReference>